<dbReference type="EMBL" id="CAFBNC010000120">
    <property type="protein sequence ID" value="CAB4950197.1"/>
    <property type="molecule type" value="Genomic_DNA"/>
</dbReference>
<name>A0A6J5YHV6_9ZZZZ</name>
<gene>
    <name evidence="1" type="ORF">UFOPK1392_01901</name>
    <name evidence="2" type="ORF">UFOPK3733_01825</name>
</gene>
<dbReference type="SUPFAM" id="SSF48208">
    <property type="entry name" value="Six-hairpin glycosidases"/>
    <property type="match status" value="1"/>
</dbReference>
<dbReference type="EMBL" id="CAEMXZ010000106">
    <property type="protein sequence ID" value="CAB4324137.1"/>
    <property type="molecule type" value="Genomic_DNA"/>
</dbReference>
<dbReference type="InterPro" id="IPR008928">
    <property type="entry name" value="6-hairpin_glycosidase_sf"/>
</dbReference>
<organism evidence="1">
    <name type="scientific">freshwater metagenome</name>
    <dbReference type="NCBI Taxonomy" id="449393"/>
    <lineage>
        <taxon>unclassified sequences</taxon>
        <taxon>metagenomes</taxon>
        <taxon>ecological metagenomes</taxon>
    </lineage>
</organism>
<dbReference type="GO" id="GO:0005975">
    <property type="term" value="P:carbohydrate metabolic process"/>
    <property type="evidence" value="ECO:0007669"/>
    <property type="project" value="InterPro"/>
</dbReference>
<protein>
    <submittedName>
        <fullName evidence="1">Unannotated protein</fullName>
    </submittedName>
</protein>
<sequence length="351" mass="37627">MTAMITSPNAQLPKPTLVPLLRLLDWVGIVEHSNGVEPDPTSGHCTDDAGRALGMAAQLHGDIAAEVIAESCLAQLRDSVVGYGQFCLRLDENGIPTNDAPSDDATARALWGLSLAATHPLPDSVRDASNDLLSQFGNYSSPYPRAAAHAVLAATILLVDDRNSEIGAQLLFRNMASVPRHNPERTWVWPEPRLGYSNALIPEALLAAGTLLGDDRLFRDGLDLLTWLVDYERSDEGHFSFTPAGGRGPGGRPGFDQQPIEAWATAEACQRAHAITGDPFWADSVALAAHWFAGRNDTGVEMWDPMTGCSFDGLKRDGVNRNQGAESALALIGTLHAYDLTASTAGRTEHT</sequence>
<proteinExistence type="predicted"/>
<evidence type="ECO:0000313" key="1">
    <source>
        <dbReference type="EMBL" id="CAB4324137.1"/>
    </source>
</evidence>
<accession>A0A6J5YHV6</accession>
<dbReference type="AlphaFoldDB" id="A0A6J5YHV6"/>
<reference evidence="1" key="1">
    <citation type="submission" date="2020-05" db="EMBL/GenBank/DDBJ databases">
        <authorList>
            <person name="Chiriac C."/>
            <person name="Salcher M."/>
            <person name="Ghai R."/>
            <person name="Kavagutti S V."/>
        </authorList>
    </citation>
    <scope>NUCLEOTIDE SEQUENCE</scope>
</reference>
<evidence type="ECO:0000313" key="2">
    <source>
        <dbReference type="EMBL" id="CAB4950197.1"/>
    </source>
</evidence>